<comment type="caution">
    <text evidence="2">The sequence shown here is derived from an EMBL/GenBank/DDBJ whole genome shotgun (WGS) entry which is preliminary data.</text>
</comment>
<keyword evidence="1" id="KW-0812">Transmembrane</keyword>
<dbReference type="Proteomes" id="UP000526083">
    <property type="component" value="Unassembled WGS sequence"/>
</dbReference>
<gene>
    <name evidence="2" type="ORF">FHX48_001445</name>
</gene>
<evidence type="ECO:0000313" key="2">
    <source>
        <dbReference type="EMBL" id="MBA8816372.1"/>
    </source>
</evidence>
<evidence type="ECO:0000313" key="3">
    <source>
        <dbReference type="Proteomes" id="UP000526083"/>
    </source>
</evidence>
<feature type="transmembrane region" description="Helical" evidence="1">
    <location>
        <begin position="57"/>
        <end position="77"/>
    </location>
</feature>
<dbReference type="RefSeq" id="WP_167050150.1">
    <property type="nucleotide sequence ID" value="NZ_JAAOZB010000002.1"/>
</dbReference>
<name>A0A7W3PLW4_9MICO</name>
<keyword evidence="1" id="KW-0472">Membrane</keyword>
<dbReference type="EMBL" id="JACGWY010000002">
    <property type="protein sequence ID" value="MBA8816372.1"/>
    <property type="molecule type" value="Genomic_DNA"/>
</dbReference>
<organism evidence="2 3">
    <name type="scientific">Microbacterium halimionae</name>
    <dbReference type="NCBI Taxonomy" id="1526413"/>
    <lineage>
        <taxon>Bacteria</taxon>
        <taxon>Bacillati</taxon>
        <taxon>Actinomycetota</taxon>
        <taxon>Actinomycetes</taxon>
        <taxon>Micrococcales</taxon>
        <taxon>Microbacteriaceae</taxon>
        <taxon>Microbacterium</taxon>
    </lineage>
</organism>
<keyword evidence="1" id="KW-1133">Transmembrane helix</keyword>
<protein>
    <submittedName>
        <fullName evidence="2">Uncharacterized protein</fullName>
    </submittedName>
</protein>
<accession>A0A7W3PLW4</accession>
<keyword evidence="3" id="KW-1185">Reference proteome</keyword>
<proteinExistence type="predicted"/>
<evidence type="ECO:0000256" key="1">
    <source>
        <dbReference type="SAM" id="Phobius"/>
    </source>
</evidence>
<reference evidence="2 3" key="1">
    <citation type="submission" date="2020-07" db="EMBL/GenBank/DDBJ databases">
        <title>Sequencing the genomes of 1000 actinobacteria strains.</title>
        <authorList>
            <person name="Klenk H.-P."/>
        </authorList>
    </citation>
    <scope>NUCLEOTIDE SEQUENCE [LARGE SCALE GENOMIC DNA]</scope>
    <source>
        <strain evidence="2 3">DSM 27576</strain>
    </source>
</reference>
<sequence length="153" mass="16853">MNGVMVLGNPRGSDAALYPESFVYQQGPGITPREYKWDDIDAVSLALPTNQLRLPHALSLVFSWTAIAFYSVVAFVANPDDQTTGIENGYMTISQADDDTALPLSREWFGTYWANSVASTQSLLDELVEDPRKRVLLNAPDSLLQEVINSTPT</sequence>
<dbReference type="AlphaFoldDB" id="A0A7W3PLW4"/>